<dbReference type="Pfam" id="PF00535">
    <property type="entry name" value="Glycos_transf_2"/>
    <property type="match status" value="1"/>
</dbReference>
<organism evidence="3 4">
    <name type="scientific">Bifidobacterium callimiconis</name>
    <dbReference type="NCBI Taxonomy" id="2306973"/>
    <lineage>
        <taxon>Bacteria</taxon>
        <taxon>Bacillati</taxon>
        <taxon>Actinomycetota</taxon>
        <taxon>Actinomycetes</taxon>
        <taxon>Bifidobacteriales</taxon>
        <taxon>Bifidobacteriaceae</taxon>
        <taxon>Bifidobacterium</taxon>
    </lineage>
</organism>
<dbReference type="PANTHER" id="PTHR43685">
    <property type="entry name" value="GLYCOSYLTRANSFERASE"/>
    <property type="match status" value="1"/>
</dbReference>
<dbReference type="InterPro" id="IPR029044">
    <property type="entry name" value="Nucleotide-diphossugar_trans"/>
</dbReference>
<comment type="caution">
    <text evidence="3">The sequence shown here is derived from an EMBL/GenBank/DDBJ whole genome shotgun (WGS) entry which is preliminary data.</text>
</comment>
<dbReference type="PANTHER" id="PTHR43685:SF14">
    <property type="entry name" value="GLYCOSYLTRANSFERASE 2-LIKE DOMAIN-CONTAINING PROTEIN"/>
    <property type="match status" value="1"/>
</dbReference>
<gene>
    <name evidence="3" type="ORF">D2E23_2167</name>
</gene>
<proteinExistence type="predicted"/>
<dbReference type="CDD" id="cd00761">
    <property type="entry name" value="Glyco_tranf_GTA_type"/>
    <property type="match status" value="1"/>
</dbReference>
<dbReference type="InterPro" id="IPR001173">
    <property type="entry name" value="Glyco_trans_2-like"/>
</dbReference>
<evidence type="ECO:0000256" key="1">
    <source>
        <dbReference type="SAM" id="MobiDB-lite"/>
    </source>
</evidence>
<feature type="compositionally biased region" description="Basic and acidic residues" evidence="1">
    <location>
        <begin position="338"/>
        <end position="349"/>
    </location>
</feature>
<protein>
    <submittedName>
        <fullName evidence="3">Glycosyl transferase</fullName>
    </submittedName>
</protein>
<sequence>MYRTNGGMTDVRLRNVCLTGAGQSPLSRIVEDVLTVSIVIPAWNEEERIADCLLNATRQTVRPHEVIVVNNRSTDNTAQVVKDFIREHPDDNVILMDQDEEQGLIPTRNYGLDHATGDILGRFDADCMIKPDWVEVVTGIFTEDPDAMGATGPVMYYDMPSRHFGLKGDNSIRRRIYRADDGQPLLFGSNMALRASAWRQISGEVCRDKSDVMHEDIDISLHLMGKGLKTVYSPRMIAGMSARRMDTSLSSFRNYMKRFKNTFDAHPQHWRKHKPEILFTAMYPMMHLFYPVWQKVLNTADINPAEAAWINEQMELVEREGKELYDETPTDEEWDEEHGEKTEKSQSHE</sequence>
<dbReference type="GO" id="GO:0016740">
    <property type="term" value="F:transferase activity"/>
    <property type="evidence" value="ECO:0007669"/>
    <property type="project" value="UniProtKB-KW"/>
</dbReference>
<reference evidence="3 4" key="1">
    <citation type="submission" date="2018-09" db="EMBL/GenBank/DDBJ databases">
        <title>Characterization of the phylogenetic diversity of five novel species belonging to the genus Bifidobacterium.</title>
        <authorList>
            <person name="Lugli G.A."/>
            <person name="Duranti S."/>
            <person name="Milani C."/>
        </authorList>
    </citation>
    <scope>NUCLEOTIDE SEQUENCE [LARGE SCALE GENOMIC DNA]</scope>
    <source>
        <strain evidence="3 4">2028B</strain>
    </source>
</reference>
<evidence type="ECO:0000259" key="2">
    <source>
        <dbReference type="Pfam" id="PF00535"/>
    </source>
</evidence>
<feature type="compositionally biased region" description="Acidic residues" evidence="1">
    <location>
        <begin position="326"/>
        <end position="337"/>
    </location>
</feature>
<dbReference type="Proteomes" id="UP000288607">
    <property type="component" value="Unassembled WGS sequence"/>
</dbReference>
<feature type="domain" description="Glycosyltransferase 2-like" evidence="2">
    <location>
        <begin position="37"/>
        <end position="168"/>
    </location>
</feature>
<dbReference type="SUPFAM" id="SSF53448">
    <property type="entry name" value="Nucleotide-diphospho-sugar transferases"/>
    <property type="match status" value="1"/>
</dbReference>
<name>A0A430F7U7_9BIFI</name>
<dbReference type="InterPro" id="IPR050834">
    <property type="entry name" value="Glycosyltransf_2"/>
</dbReference>
<dbReference type="EMBL" id="QXGJ01000019">
    <property type="protein sequence ID" value="RSX48980.1"/>
    <property type="molecule type" value="Genomic_DNA"/>
</dbReference>
<keyword evidence="3" id="KW-0808">Transferase</keyword>
<dbReference type="AlphaFoldDB" id="A0A430F7U7"/>
<keyword evidence="4" id="KW-1185">Reference proteome</keyword>
<dbReference type="Gene3D" id="3.90.550.10">
    <property type="entry name" value="Spore Coat Polysaccharide Biosynthesis Protein SpsA, Chain A"/>
    <property type="match status" value="1"/>
</dbReference>
<evidence type="ECO:0000313" key="4">
    <source>
        <dbReference type="Proteomes" id="UP000288607"/>
    </source>
</evidence>
<evidence type="ECO:0000313" key="3">
    <source>
        <dbReference type="EMBL" id="RSX48980.1"/>
    </source>
</evidence>
<feature type="region of interest" description="Disordered" evidence="1">
    <location>
        <begin position="320"/>
        <end position="349"/>
    </location>
</feature>
<accession>A0A430F7U7</accession>